<gene>
    <name evidence="1" type="ORF">PCOR1329_LOCUS77357</name>
</gene>
<organism evidence="1 2">
    <name type="scientific">Prorocentrum cordatum</name>
    <dbReference type="NCBI Taxonomy" id="2364126"/>
    <lineage>
        <taxon>Eukaryota</taxon>
        <taxon>Sar</taxon>
        <taxon>Alveolata</taxon>
        <taxon>Dinophyceae</taxon>
        <taxon>Prorocentrales</taxon>
        <taxon>Prorocentraceae</taxon>
        <taxon>Prorocentrum</taxon>
    </lineage>
</organism>
<proteinExistence type="predicted"/>
<name>A0ABN9XL32_9DINO</name>
<evidence type="ECO:0000313" key="2">
    <source>
        <dbReference type="Proteomes" id="UP001189429"/>
    </source>
</evidence>
<protein>
    <submittedName>
        <fullName evidence="1">Uncharacterized protein</fullName>
    </submittedName>
</protein>
<sequence>MEPGVRSVATLPVKQHALLLRLCQVFTARARVDPSLAAAWLRDSQSLLQRLLSDRARLQKCGPAAPAELTEYVSIWLHALSGLVREGAPLAPRTFTSCTSAPYHKPAWSPLDRPTTQAGVQHLTVASFGWWELTPVTDQNVRVLCQHLLTQGVQVCAVTGLAAGLAPGSLQGAHGYRWIGDLRRDCASAGFFVADGLEGQATAVPGCPEWSPRCRAMQLCGRCFQAVYHPHVGKWLASESHAFLRRVLDNHLTMQSLSSEGFALTMGDFNLRGVADDGSKGNSLRGISMPYGAQPRTERGGALDLHITALEYCGQVTPYWLPTSFADHALVLERPLTTQPPPAPQDTPQQCCSVWWAAEEATWEQACAPCHSHWHRYATVIRAASSHLRDGAASALREAVAGAAVSLLVAVLVTAGHLGGAVAMGRPAGTAGPGGALLSEQRAWLRQGSGPSSLKQWKVPKAHLRSAESRTVPKGFARAARGGPAALQRWLSSSLSTPAPRLLIDSRAKAQALLRFRAQVGRLDRRCNSSLDAAAAHSVNQLRTRKRSAVAAGLDPPAAVAAPADLGSSGFFVLPSTVQRLMRRRCAAKGSARLPVAALRGASRIPAAVEAVTSFLDLTWQVSELDALLLEVEVVHLYKGKGKDPEAIESYRPIGLVEPLLSLVVDVLQLRIGPFLIGLAGPAQTGGRCDPRGQVVVLREWSVARRNLGLPTCDLVMGARFGYDGGSHSQVLLQAHRAGTRPRDWLLLDALLRKHRLFVRIADPGRPASRLGPVEHTGGGMVQGVGISGMAYTLLPRHLEEAVAAVVPAPCLHRHPAALVAFKDAADGDLSPWRDFSIPDVLVRGERMRAALRTSLGGRLGRSAQAIVDELFRRCQSDAERLMLLDLSEQAVAAVHSYATNHGVVFQCDSDKNVVYVDGVPDAARSALQARLEGALQEGTPAVAQQVKNLGVLESAGISGAAAVLRQLERRAATLSSGINHRALQSQWPLAARRLFYARALMTVAFLLPLTIECSSAALRLNRLQSRWIHAVVHGPWRGRRPAPVGAVRKRYLADLGWGSLWSHAVISAILLHQKLGAQPPDYAHVRVVSDTQPPAGGWVSKVRHLVARFTVPPFADIVPEWESLPHSALKAKFRHYRLAEVAPRVREGLEKSVPGAALPWAWISANLSTPPWGEAFAAWWQRRCEYEPADARPAVFDDPVCPQDFYLKLSTYRFG</sequence>
<dbReference type="Proteomes" id="UP001189429">
    <property type="component" value="Unassembled WGS sequence"/>
</dbReference>
<comment type="caution">
    <text evidence="1">The sequence shown here is derived from an EMBL/GenBank/DDBJ whole genome shotgun (WGS) entry which is preliminary data.</text>
</comment>
<dbReference type="EMBL" id="CAUYUJ010020699">
    <property type="protein sequence ID" value="CAK0899940.1"/>
    <property type="molecule type" value="Genomic_DNA"/>
</dbReference>
<evidence type="ECO:0000313" key="1">
    <source>
        <dbReference type="EMBL" id="CAK0899940.1"/>
    </source>
</evidence>
<keyword evidence="2" id="KW-1185">Reference proteome</keyword>
<feature type="non-terminal residue" evidence="1">
    <location>
        <position position="1216"/>
    </location>
</feature>
<reference evidence="1" key="1">
    <citation type="submission" date="2023-10" db="EMBL/GenBank/DDBJ databases">
        <authorList>
            <person name="Chen Y."/>
            <person name="Shah S."/>
            <person name="Dougan E. K."/>
            <person name="Thang M."/>
            <person name="Chan C."/>
        </authorList>
    </citation>
    <scope>NUCLEOTIDE SEQUENCE [LARGE SCALE GENOMIC DNA]</scope>
</reference>
<accession>A0ABN9XL32</accession>